<feature type="transmembrane region" description="Helical" evidence="6">
    <location>
        <begin position="105"/>
        <end position="127"/>
    </location>
</feature>
<gene>
    <name evidence="7" type="ORF">ACFPP9_09710</name>
</gene>
<comment type="caution">
    <text evidence="7">The sequence shown here is derived from an EMBL/GenBank/DDBJ whole genome shotgun (WGS) entry which is preliminary data.</text>
</comment>
<dbReference type="InterPro" id="IPR052719">
    <property type="entry name" value="CvpA-like"/>
</dbReference>
<organism evidence="7 8">
    <name type="scientific">Kaistia terrae</name>
    <dbReference type="NCBI Taxonomy" id="537017"/>
    <lineage>
        <taxon>Bacteria</taxon>
        <taxon>Pseudomonadati</taxon>
        <taxon>Pseudomonadota</taxon>
        <taxon>Alphaproteobacteria</taxon>
        <taxon>Hyphomicrobiales</taxon>
        <taxon>Kaistiaceae</taxon>
        <taxon>Kaistia</taxon>
    </lineage>
</organism>
<feature type="compositionally biased region" description="Basic and acidic residues" evidence="5">
    <location>
        <begin position="164"/>
        <end position="173"/>
    </location>
</feature>
<dbReference type="RefSeq" id="WP_266341748.1">
    <property type="nucleotide sequence ID" value="NZ_JAPKNH010000001.1"/>
</dbReference>
<dbReference type="Proteomes" id="UP001596150">
    <property type="component" value="Unassembled WGS sequence"/>
</dbReference>
<feature type="transmembrane region" description="Helical" evidence="6">
    <location>
        <begin position="63"/>
        <end position="84"/>
    </location>
</feature>
<keyword evidence="8" id="KW-1185">Reference proteome</keyword>
<evidence type="ECO:0000256" key="1">
    <source>
        <dbReference type="ARBA" id="ARBA00004141"/>
    </source>
</evidence>
<evidence type="ECO:0000313" key="8">
    <source>
        <dbReference type="Proteomes" id="UP001596150"/>
    </source>
</evidence>
<dbReference type="PANTHER" id="PTHR36926">
    <property type="entry name" value="COLICIN V PRODUCTION PROTEIN"/>
    <property type="match status" value="1"/>
</dbReference>
<keyword evidence="4 6" id="KW-0472">Membrane</keyword>
<dbReference type="EMBL" id="JBHSML010000003">
    <property type="protein sequence ID" value="MFC5516043.1"/>
    <property type="molecule type" value="Genomic_DNA"/>
</dbReference>
<dbReference type="InterPro" id="IPR003825">
    <property type="entry name" value="Colicin-V_CvpA"/>
</dbReference>
<evidence type="ECO:0000256" key="5">
    <source>
        <dbReference type="SAM" id="MobiDB-lite"/>
    </source>
</evidence>
<sequence length="242" mass="25838">MPVTILDGVVFVVILLSAMLAMVRGFVREVLSVASWALAAAAAFFFYKSLLPFVEPYIANKNVAIIATAAGIFFVALIIASYIAMKISDFVIDSRVGLLDRIMGFAFGLARGLLLVVIAFAFLSWILSDRQPAWVANAQSAPMLKSLADRLVAALPEDIEKTIQDRLHGKGEDATPPTDAPAEDAPDSTPALPGAQPETQPETQPQPPEAGYGSQERQGLDNLFDNSGDAPAEEPDQTPAPN</sequence>
<evidence type="ECO:0000256" key="3">
    <source>
        <dbReference type="ARBA" id="ARBA00022989"/>
    </source>
</evidence>
<protein>
    <submittedName>
        <fullName evidence="7">CvpA family protein</fullName>
    </submittedName>
</protein>
<comment type="subcellular location">
    <subcellularLocation>
        <location evidence="1">Membrane</location>
        <topology evidence="1">Multi-pass membrane protein</topology>
    </subcellularLocation>
</comment>
<accession>A0ABW0PUM7</accession>
<dbReference type="Pfam" id="PF02674">
    <property type="entry name" value="Colicin_V"/>
    <property type="match status" value="1"/>
</dbReference>
<feature type="region of interest" description="Disordered" evidence="5">
    <location>
        <begin position="164"/>
        <end position="242"/>
    </location>
</feature>
<feature type="compositionally biased region" description="Low complexity" evidence="5">
    <location>
        <begin position="187"/>
        <end position="203"/>
    </location>
</feature>
<keyword evidence="3 6" id="KW-1133">Transmembrane helix</keyword>
<name>A0ABW0PUM7_9HYPH</name>
<evidence type="ECO:0000256" key="4">
    <source>
        <dbReference type="ARBA" id="ARBA00023136"/>
    </source>
</evidence>
<evidence type="ECO:0000256" key="2">
    <source>
        <dbReference type="ARBA" id="ARBA00022692"/>
    </source>
</evidence>
<keyword evidence="2 6" id="KW-0812">Transmembrane</keyword>
<proteinExistence type="predicted"/>
<evidence type="ECO:0000313" key="7">
    <source>
        <dbReference type="EMBL" id="MFC5516043.1"/>
    </source>
</evidence>
<evidence type="ECO:0000256" key="6">
    <source>
        <dbReference type="SAM" id="Phobius"/>
    </source>
</evidence>
<reference evidence="8" key="1">
    <citation type="journal article" date="2019" name="Int. J. Syst. Evol. Microbiol.">
        <title>The Global Catalogue of Microorganisms (GCM) 10K type strain sequencing project: providing services to taxonomists for standard genome sequencing and annotation.</title>
        <authorList>
            <consortium name="The Broad Institute Genomics Platform"/>
            <consortium name="The Broad Institute Genome Sequencing Center for Infectious Disease"/>
            <person name="Wu L."/>
            <person name="Ma J."/>
        </authorList>
    </citation>
    <scope>NUCLEOTIDE SEQUENCE [LARGE SCALE GENOMIC DNA]</scope>
    <source>
        <strain evidence="8">KACC 12633</strain>
    </source>
</reference>
<feature type="transmembrane region" description="Helical" evidence="6">
    <location>
        <begin position="6"/>
        <end position="23"/>
    </location>
</feature>
<feature type="transmembrane region" description="Helical" evidence="6">
    <location>
        <begin position="30"/>
        <end position="51"/>
    </location>
</feature>
<dbReference type="PANTHER" id="PTHR36926:SF1">
    <property type="entry name" value="COLICIN V PRODUCTION PROTEIN"/>
    <property type="match status" value="1"/>
</dbReference>